<name>A0A378NTH3_9FIRM</name>
<dbReference type="GO" id="GO:0004222">
    <property type="term" value="F:metalloendopeptidase activity"/>
    <property type="evidence" value="ECO:0007669"/>
    <property type="project" value="TreeGrafter"/>
</dbReference>
<proteinExistence type="predicted"/>
<keyword evidence="3" id="KW-0378">Hydrolase</keyword>
<dbReference type="InterPro" id="IPR011055">
    <property type="entry name" value="Dup_hybrid_motif"/>
</dbReference>
<protein>
    <submittedName>
        <fullName evidence="3">Glycyl-glycine endopeptidase ALE-1</fullName>
        <ecNumber evidence="3">3.4.24.75</ecNumber>
    </submittedName>
</protein>
<dbReference type="AlphaFoldDB" id="A0A378NTH3"/>
<dbReference type="InterPro" id="IPR050570">
    <property type="entry name" value="Cell_wall_metabolism_enzyme"/>
</dbReference>
<sequence length="737" mass="83203">MSTDNTNLTEKEIEELKKEHPDWVINGKLYLDPDERAKAKAEYDKLAEEAKKKQEEEDKKRKEDLLRYETTRGVVIGSDASVELNNENLKELVGGIDLNAALGNAEEIKKRQHLLDPTNYYTEIKTPNPGKPPNNEDPFPVDLKIEELEVHKPDIKIYRLDTPVEGQVAAEAAMKVSDTAEKRIIKLENMMATLTRYLFRLGSRMQINCVYYGGQTTFEKYKCIRCLNDNRIQDGQNVQIDQCLNCTRYEPVFGQCYELLNDLGANVASILDDNQMSYTNMESYIEQNRSENYHTETEKASIDLSTITTKIEKSYNDKDFKTRWGNGIQMKWDLVPKEQQKPHINWRQSINDDGSHLKRLASFPQNESNMGANIVNNSAYQNVFKKNKEEMDKSCNTKLSNWISTGQKSSKSINDELINKIKGGWAQEIRTAINGQKELDALAIACCAFISKDDINSIISKLVDIKGVTGVDNPALNISAYMAGINAIMGYNDIPRIDKVVKPSDDDDKNKSTSGTTETYHLNWDNRDTWYWTEFAEPLSINAKANNNGDINTIMSFFPQVCYLYCALLPYCKTSEYDGDWAAFPFTDEEISQGLYFTSKFGYRGEGMHHGIDLECAHGTPIHAIQDGIVIDPSGWGSVDCNAVIIDHGNGIYSKYLHCASHAVNVGATVAKGDVVAYVGGWGNGHDGTYTPHLHLEIGPESLAGSSQNPIDYYPFLSGYEPERGNHYYDLKNKQMY</sequence>
<feature type="coiled-coil region" evidence="1">
    <location>
        <begin position="36"/>
        <end position="65"/>
    </location>
</feature>
<dbReference type="EC" id="3.4.24.75" evidence="3"/>
<dbReference type="Proteomes" id="UP000255234">
    <property type="component" value="Unassembled WGS sequence"/>
</dbReference>
<dbReference type="InterPro" id="IPR016047">
    <property type="entry name" value="M23ase_b-sheet_dom"/>
</dbReference>
<dbReference type="CDD" id="cd12797">
    <property type="entry name" value="M23_peptidase"/>
    <property type="match status" value="1"/>
</dbReference>
<evidence type="ECO:0000313" key="4">
    <source>
        <dbReference type="Proteomes" id="UP000255234"/>
    </source>
</evidence>
<accession>A0A378NTH3</accession>
<dbReference type="Pfam" id="PF01551">
    <property type="entry name" value="Peptidase_M23"/>
    <property type="match status" value="1"/>
</dbReference>
<dbReference type="EMBL" id="UGPP01000001">
    <property type="protein sequence ID" value="STY71105.1"/>
    <property type="molecule type" value="Genomic_DNA"/>
</dbReference>
<reference evidence="3 4" key="1">
    <citation type="submission" date="2018-06" db="EMBL/GenBank/DDBJ databases">
        <authorList>
            <consortium name="Pathogen Informatics"/>
            <person name="Doyle S."/>
        </authorList>
    </citation>
    <scope>NUCLEOTIDE SEQUENCE [LARGE SCALE GENOMIC DNA]</scope>
    <source>
        <strain evidence="3 4">NCTC10571</strain>
    </source>
</reference>
<gene>
    <name evidence="3" type="ORF">NCTC10571_01257</name>
</gene>
<dbReference type="PANTHER" id="PTHR21666:SF287">
    <property type="entry name" value="CYTOPLASMIC MEMBRANE PROTEIN"/>
    <property type="match status" value="1"/>
</dbReference>
<dbReference type="SUPFAM" id="SSF51261">
    <property type="entry name" value="Duplicated hybrid motif"/>
    <property type="match status" value="1"/>
</dbReference>
<evidence type="ECO:0000313" key="3">
    <source>
        <dbReference type="EMBL" id="STY71105.1"/>
    </source>
</evidence>
<evidence type="ECO:0000259" key="2">
    <source>
        <dbReference type="Pfam" id="PF01551"/>
    </source>
</evidence>
<evidence type="ECO:0000256" key="1">
    <source>
        <dbReference type="SAM" id="Coils"/>
    </source>
</evidence>
<dbReference type="PANTHER" id="PTHR21666">
    <property type="entry name" value="PEPTIDASE-RELATED"/>
    <property type="match status" value="1"/>
</dbReference>
<organism evidence="3 4">
    <name type="scientific">Megamonas hypermegale</name>
    <dbReference type="NCBI Taxonomy" id="158847"/>
    <lineage>
        <taxon>Bacteria</taxon>
        <taxon>Bacillati</taxon>
        <taxon>Bacillota</taxon>
        <taxon>Negativicutes</taxon>
        <taxon>Selenomonadales</taxon>
        <taxon>Selenomonadaceae</taxon>
        <taxon>Megamonas</taxon>
    </lineage>
</organism>
<dbReference type="RefSeq" id="WP_115151481.1">
    <property type="nucleotide sequence ID" value="NZ_UGPP01000001.1"/>
</dbReference>
<dbReference type="Gene3D" id="2.70.70.10">
    <property type="entry name" value="Glucose Permease (Domain IIA)"/>
    <property type="match status" value="1"/>
</dbReference>
<feature type="domain" description="M23ase beta-sheet core" evidence="2">
    <location>
        <begin position="608"/>
        <end position="699"/>
    </location>
</feature>
<keyword evidence="1" id="KW-0175">Coiled coil</keyword>